<dbReference type="InterPro" id="IPR038765">
    <property type="entry name" value="Papain-like_cys_pep_sf"/>
</dbReference>
<organism evidence="3 4">
    <name type="scientific">Acetobacterium malicum</name>
    <dbReference type="NCBI Taxonomy" id="52692"/>
    <lineage>
        <taxon>Bacteria</taxon>
        <taxon>Bacillati</taxon>
        <taxon>Bacillota</taxon>
        <taxon>Clostridia</taxon>
        <taxon>Eubacteriales</taxon>
        <taxon>Eubacteriaceae</taxon>
        <taxon>Acetobacterium</taxon>
    </lineage>
</organism>
<dbReference type="SUPFAM" id="SSF54001">
    <property type="entry name" value="Cysteine proteinases"/>
    <property type="match status" value="1"/>
</dbReference>
<feature type="chain" id="PRO_5046225520" description="Peptidase C39-like domain-containing protein" evidence="1">
    <location>
        <begin position="29"/>
        <end position="552"/>
    </location>
</feature>
<dbReference type="Gene3D" id="3.90.70.10">
    <property type="entry name" value="Cysteine proteinases"/>
    <property type="match status" value="1"/>
</dbReference>
<reference evidence="3 4" key="1">
    <citation type="journal article" date="2020" name="mSystems">
        <title>Defining Genomic and Predicted Metabolic Features of the Acetobacterium Genus.</title>
        <authorList>
            <person name="Ross D.E."/>
            <person name="Marshall C.W."/>
            <person name="Gulliver D."/>
            <person name="May H.D."/>
            <person name="Norman R.S."/>
        </authorList>
    </citation>
    <scope>NUCLEOTIDE SEQUENCE [LARGE SCALE GENOMIC DNA]</scope>
    <source>
        <strain evidence="3 4">DSM 4132</strain>
    </source>
</reference>
<dbReference type="SMART" id="SM00728">
    <property type="entry name" value="ChW"/>
    <property type="match status" value="3"/>
</dbReference>
<feature type="domain" description="Peptidase C39-like" evidence="2">
    <location>
        <begin position="380"/>
        <end position="521"/>
    </location>
</feature>
<evidence type="ECO:0000313" key="3">
    <source>
        <dbReference type="EMBL" id="MBC3899357.1"/>
    </source>
</evidence>
<accession>A0ABR6YVY2</accession>
<evidence type="ECO:0000259" key="2">
    <source>
        <dbReference type="Pfam" id="PF13529"/>
    </source>
</evidence>
<dbReference type="InterPro" id="IPR006637">
    <property type="entry name" value="ChW"/>
</dbReference>
<dbReference type="RefSeq" id="WP_186893858.1">
    <property type="nucleotide sequence ID" value="NZ_WJBE01000005.1"/>
</dbReference>
<proteinExistence type="predicted"/>
<dbReference type="Proteomes" id="UP000622405">
    <property type="component" value="Unassembled WGS sequence"/>
</dbReference>
<keyword evidence="1" id="KW-0732">Signal</keyword>
<keyword evidence="4" id="KW-1185">Reference proteome</keyword>
<protein>
    <recommendedName>
        <fullName evidence="2">Peptidase C39-like domain-containing protein</fullName>
    </recommendedName>
</protein>
<sequence length="552" mass="59052">MKKKFLKSLIVLLGLCLLAGALPGAMMAAGVPSVSYRTHVQNDGWQDFVTDGTMSGTAGRSLRLEGIEVKLDAPDYDLGITYQTHIQNIGWEAETERGWKSNGDTSGTEGLSYRLEAIQINLTGADAGDFDVYYQVHAQNMGWLGWAKNGESSGTAGYSYRLEGIHIVIVPKGGNPPAGTVDQQVPFVERKSVPGNLMIQTTTSDFNDNVMGLDRVEIAANSGDGAIKLQAGHQSGVYTSNVFNTSPFTKAVLSWDTDTPAGTLVQVEARVCENAVDANGQSTENWSDWLSFGQWGTTINRSSGIGVTDSPLAKMEVDTLVVKNGQTANKIQYRVILHSGATGVTPTVQLIAVALRNANPGQGINKVFSDNPDLSNLAVLNVPQLSQMVREPSIADSICSPTSVAMMLNYYGTAVQPETAAWGAYDYGAEEFGNWPFNTAYAASYGRLAYVDYSTIEGLKREIAGGHPVAVAVAYKNSTGVSADLPVVDGAPIRSTYGHLIVVCGFTSENGTEYIIINDPAAASNGGVRVRYRLDQFTAAWAESGNITYIIH</sequence>
<evidence type="ECO:0000313" key="4">
    <source>
        <dbReference type="Proteomes" id="UP000622405"/>
    </source>
</evidence>
<dbReference type="EMBL" id="WJBE01000005">
    <property type="protein sequence ID" value="MBC3899357.1"/>
    <property type="molecule type" value="Genomic_DNA"/>
</dbReference>
<name>A0ABR6YVY2_9FIRM</name>
<dbReference type="InterPro" id="IPR039564">
    <property type="entry name" value="Peptidase_C39-like"/>
</dbReference>
<gene>
    <name evidence="3" type="ORF">GH811_06990</name>
</gene>
<feature type="signal peptide" evidence="1">
    <location>
        <begin position="1"/>
        <end position="28"/>
    </location>
</feature>
<comment type="caution">
    <text evidence="3">The sequence shown here is derived from an EMBL/GenBank/DDBJ whole genome shotgun (WGS) entry which is preliminary data.</text>
</comment>
<dbReference type="Pfam" id="PF07538">
    <property type="entry name" value="ChW"/>
    <property type="match status" value="3"/>
</dbReference>
<dbReference type="Pfam" id="PF13529">
    <property type="entry name" value="Peptidase_C39_2"/>
    <property type="match status" value="1"/>
</dbReference>
<evidence type="ECO:0000256" key="1">
    <source>
        <dbReference type="SAM" id="SignalP"/>
    </source>
</evidence>